<organism evidence="2 3">
    <name type="scientific">Nitrospira defluvii</name>
    <dbReference type="NCBI Taxonomy" id="330214"/>
    <lineage>
        <taxon>Bacteria</taxon>
        <taxon>Pseudomonadati</taxon>
        <taxon>Nitrospirota</taxon>
        <taxon>Nitrospiria</taxon>
        <taxon>Nitrospirales</taxon>
        <taxon>Nitrospiraceae</taxon>
        <taxon>Nitrospira</taxon>
    </lineage>
</organism>
<dbReference type="KEGG" id="nde:NIDE3867"/>
<sequence>MQLHLEQAFHTEQALRDMIVTRKVCFDHDPFYVKTGAGDVVQIGFQLNLYAAFHDPTQLPLNDDAEHREILSDLQRLCRVFFQTLDLLKPCEHPQPPAHRIVFSPERKNRAEVCLQIPIFDLAHYADSSARQVQDLLATAECLLTHVGARRRVWDEEERQPQSSTGGCEGRAGAEGSNQ</sequence>
<feature type="region of interest" description="Disordered" evidence="1">
    <location>
        <begin position="154"/>
        <end position="179"/>
    </location>
</feature>
<name>D8PJG6_9BACT</name>
<keyword evidence="3" id="KW-1185">Reference proteome</keyword>
<accession>D8PJG6</accession>
<dbReference type="Proteomes" id="UP000001660">
    <property type="component" value="Chromosome"/>
</dbReference>
<proteinExistence type="predicted"/>
<evidence type="ECO:0000313" key="3">
    <source>
        <dbReference type="Proteomes" id="UP000001660"/>
    </source>
</evidence>
<evidence type="ECO:0000313" key="2">
    <source>
        <dbReference type="EMBL" id="CBK43540.1"/>
    </source>
</evidence>
<protein>
    <submittedName>
        <fullName evidence="2">Uncharacterized protein</fullName>
    </submittedName>
</protein>
<dbReference type="OrthoDB" id="9794082at2"/>
<dbReference type="EMBL" id="FP929003">
    <property type="protein sequence ID" value="CBK43540.1"/>
    <property type="molecule type" value="Genomic_DNA"/>
</dbReference>
<dbReference type="HOGENOM" id="CLU_1500892_0_0_0"/>
<evidence type="ECO:0000256" key="1">
    <source>
        <dbReference type="SAM" id="MobiDB-lite"/>
    </source>
</evidence>
<dbReference type="STRING" id="330214.NIDE3867"/>
<dbReference type="AlphaFoldDB" id="D8PJG6"/>
<reference evidence="2 3" key="1">
    <citation type="journal article" date="2010" name="Proc. Natl. Acad. Sci. U.S.A.">
        <title>A Nitrospira metagenome illuminates the physiology and evolution of globally important nitrite-oxidizing bacteria.</title>
        <authorList>
            <person name="Lucker S."/>
            <person name="Wagner M."/>
            <person name="Maixner F."/>
            <person name="Pelletier E."/>
            <person name="Koch H."/>
            <person name="Vacherie B."/>
            <person name="Rattei T."/>
            <person name="Sinninghe Damste J."/>
            <person name="Spieck E."/>
            <person name="Le Paslier D."/>
            <person name="Daims H."/>
        </authorList>
    </citation>
    <scope>NUCLEOTIDE SEQUENCE [LARGE SCALE GENOMIC DNA]</scope>
</reference>
<gene>
    <name evidence="2" type="ORF">NIDE3867</name>
</gene>